<protein>
    <submittedName>
        <fullName evidence="2">Uncharacterized protein</fullName>
    </submittedName>
</protein>
<proteinExistence type="predicted"/>
<organism evidence="2 3">
    <name type="scientific">Massilia agri</name>
    <dbReference type="NCBI Taxonomy" id="1886785"/>
    <lineage>
        <taxon>Bacteria</taxon>
        <taxon>Pseudomonadati</taxon>
        <taxon>Pseudomonadota</taxon>
        <taxon>Betaproteobacteria</taxon>
        <taxon>Burkholderiales</taxon>
        <taxon>Oxalobacteraceae</taxon>
        <taxon>Telluria group</taxon>
        <taxon>Massilia</taxon>
    </lineage>
</organism>
<keyword evidence="3" id="KW-1185">Reference proteome</keyword>
<keyword evidence="1" id="KW-1133">Transmembrane helix</keyword>
<sequence>MKKRLAKPGLVCLVFIAAIALALLSSNVERIGPELVQSGNLCGPVGNDPCYKPALKGGFPFAYLFDQPGISVEGRLSFFEDTLYVGPLVLDIAMYYAAILLVFRLLSRLRPASPGAEAQD</sequence>
<evidence type="ECO:0000256" key="1">
    <source>
        <dbReference type="SAM" id="Phobius"/>
    </source>
</evidence>
<keyword evidence="1" id="KW-0472">Membrane</keyword>
<dbReference type="EMBL" id="JANUHA010000001">
    <property type="protein sequence ID" value="MCS0595124.1"/>
    <property type="molecule type" value="Genomic_DNA"/>
</dbReference>
<comment type="caution">
    <text evidence="2">The sequence shown here is derived from an EMBL/GenBank/DDBJ whole genome shotgun (WGS) entry which is preliminary data.</text>
</comment>
<dbReference type="RefSeq" id="WP_258826202.1">
    <property type="nucleotide sequence ID" value="NZ_JANUHA010000001.1"/>
</dbReference>
<evidence type="ECO:0000313" key="2">
    <source>
        <dbReference type="EMBL" id="MCS0595124.1"/>
    </source>
</evidence>
<accession>A0ABT2AFW2</accession>
<gene>
    <name evidence="2" type="ORF">NX780_02040</name>
</gene>
<feature type="transmembrane region" description="Helical" evidence="1">
    <location>
        <begin position="83"/>
        <end position="103"/>
    </location>
</feature>
<name>A0ABT2AFW2_9BURK</name>
<dbReference type="Proteomes" id="UP001206572">
    <property type="component" value="Unassembled WGS sequence"/>
</dbReference>
<evidence type="ECO:0000313" key="3">
    <source>
        <dbReference type="Proteomes" id="UP001206572"/>
    </source>
</evidence>
<reference evidence="2 3" key="1">
    <citation type="submission" date="2022-08" db="EMBL/GenBank/DDBJ databases">
        <title>Reclassification of Massilia species as members of the genera Telluria, Duganella, Pseudoduganella, Mokoshia gen. nov. and Zemynaea gen. nov. using orthogonal and non-orthogonal genome-based approaches.</title>
        <authorList>
            <person name="Bowman J.P."/>
        </authorList>
    </citation>
    <scope>NUCLEOTIDE SEQUENCE [LARGE SCALE GENOMIC DNA]</scope>
    <source>
        <strain evidence="2 3">JCM 31661</strain>
    </source>
</reference>
<keyword evidence="1" id="KW-0812">Transmembrane</keyword>